<keyword evidence="6" id="KW-1185">Reference proteome</keyword>
<evidence type="ECO:0000313" key="6">
    <source>
        <dbReference type="Proteomes" id="UP001108027"/>
    </source>
</evidence>
<proteinExistence type="predicted"/>
<accession>A0A9Q3UPH5</accession>
<evidence type="ECO:0000259" key="4">
    <source>
        <dbReference type="Pfam" id="PF13649"/>
    </source>
</evidence>
<dbReference type="SUPFAM" id="SSF53335">
    <property type="entry name" value="S-adenosyl-L-methionine-dependent methyltransferases"/>
    <property type="match status" value="1"/>
</dbReference>
<dbReference type="InterPro" id="IPR041698">
    <property type="entry name" value="Methyltransf_25"/>
</dbReference>
<organism evidence="5 6">
    <name type="scientific">Alloalcanivorax marinus</name>
    <dbReference type="NCBI Taxonomy" id="1177169"/>
    <lineage>
        <taxon>Bacteria</taxon>
        <taxon>Pseudomonadati</taxon>
        <taxon>Pseudomonadota</taxon>
        <taxon>Gammaproteobacteria</taxon>
        <taxon>Oceanospirillales</taxon>
        <taxon>Alcanivoracaceae</taxon>
        <taxon>Alloalcanivorax</taxon>
    </lineage>
</organism>
<dbReference type="AlphaFoldDB" id="A0A9Q3UPH5"/>
<comment type="caution">
    <text evidence="5">The sequence shown here is derived from an EMBL/GenBank/DDBJ whole genome shotgun (WGS) entry which is preliminary data.</text>
</comment>
<dbReference type="CDD" id="cd02440">
    <property type="entry name" value="AdoMet_MTases"/>
    <property type="match status" value="1"/>
</dbReference>
<dbReference type="GO" id="GO:0032259">
    <property type="term" value="P:methylation"/>
    <property type="evidence" value="ECO:0007669"/>
    <property type="project" value="UniProtKB-KW"/>
</dbReference>
<sequence>MPDTLNLNAPLTAPSRVKADTATIQDYARRKPEKHRAEMKLVSRAFPSLPPNARVLDAPCGAGRLTLWAARQGWEVSGLDLGKAAVDHTRAVLDEAGKPARVREGDVFNLPWESRHFDAVICFRLLHHFAERAERRELVREMARVSRGYVLVSYLAPWSYTGLKRRLRAAVGGHRHRQNHTPLSELVADMEAEGFRLDRDVAQRRFLHSLHLARFVRQRS</sequence>
<evidence type="ECO:0000256" key="2">
    <source>
        <dbReference type="ARBA" id="ARBA00022679"/>
    </source>
</evidence>
<dbReference type="PANTHER" id="PTHR43464">
    <property type="entry name" value="METHYLTRANSFERASE"/>
    <property type="match status" value="1"/>
</dbReference>
<name>A0A9Q3UPH5_9GAMM</name>
<evidence type="ECO:0000256" key="3">
    <source>
        <dbReference type="ARBA" id="ARBA00022691"/>
    </source>
</evidence>
<keyword evidence="3" id="KW-0949">S-adenosyl-L-methionine</keyword>
<dbReference type="PANTHER" id="PTHR43464:SF19">
    <property type="entry name" value="UBIQUINONE BIOSYNTHESIS O-METHYLTRANSFERASE, MITOCHONDRIAL"/>
    <property type="match status" value="1"/>
</dbReference>
<dbReference type="RefSeq" id="WP_204427555.1">
    <property type="nucleotide sequence ID" value="NZ_ARXL01000057.1"/>
</dbReference>
<keyword evidence="1 5" id="KW-0489">Methyltransferase</keyword>
<evidence type="ECO:0000256" key="1">
    <source>
        <dbReference type="ARBA" id="ARBA00022603"/>
    </source>
</evidence>
<dbReference type="GO" id="GO:0008168">
    <property type="term" value="F:methyltransferase activity"/>
    <property type="evidence" value="ECO:0007669"/>
    <property type="project" value="UniProtKB-KW"/>
</dbReference>
<gene>
    <name evidence="5" type="ORF">LL252_14175</name>
</gene>
<dbReference type="Proteomes" id="UP001108027">
    <property type="component" value="Unassembled WGS sequence"/>
</dbReference>
<reference evidence="5" key="1">
    <citation type="submission" date="2021-10" db="EMBL/GenBank/DDBJ databases">
        <title>The diversity and Nitrogen Metabolism of Culturable Nitrate-Utilizing Bacteria Within the Oxygen Minimum Zone of the Changjiang (Yangtze River)Estuary.</title>
        <authorList>
            <person name="Zhang D."/>
            <person name="Zheng J."/>
            <person name="Liu S."/>
            <person name="He W."/>
        </authorList>
    </citation>
    <scope>NUCLEOTIDE SEQUENCE</scope>
    <source>
        <strain evidence="5">FXH-223</strain>
    </source>
</reference>
<dbReference type="Pfam" id="PF13649">
    <property type="entry name" value="Methyltransf_25"/>
    <property type="match status" value="1"/>
</dbReference>
<keyword evidence="2" id="KW-0808">Transferase</keyword>
<dbReference type="EMBL" id="JAJGNA010000021">
    <property type="protein sequence ID" value="MCC4309716.1"/>
    <property type="molecule type" value="Genomic_DNA"/>
</dbReference>
<feature type="domain" description="Methyltransferase" evidence="4">
    <location>
        <begin position="55"/>
        <end position="146"/>
    </location>
</feature>
<dbReference type="InterPro" id="IPR029063">
    <property type="entry name" value="SAM-dependent_MTases_sf"/>
</dbReference>
<dbReference type="Gene3D" id="3.40.50.150">
    <property type="entry name" value="Vaccinia Virus protein VP39"/>
    <property type="match status" value="1"/>
</dbReference>
<evidence type="ECO:0000313" key="5">
    <source>
        <dbReference type="EMBL" id="MCC4309716.1"/>
    </source>
</evidence>
<protein>
    <submittedName>
        <fullName evidence="5">Class I SAM-dependent methyltransferase</fullName>
    </submittedName>
</protein>